<dbReference type="InterPro" id="IPR036047">
    <property type="entry name" value="F-box-like_dom_sf"/>
</dbReference>
<dbReference type="SMART" id="SM00256">
    <property type="entry name" value="FBOX"/>
    <property type="match status" value="1"/>
</dbReference>
<dbReference type="InterPro" id="IPR001810">
    <property type="entry name" value="F-box_dom"/>
</dbReference>
<keyword evidence="2" id="KW-1185">Reference proteome</keyword>
<dbReference type="PROSITE" id="PS50181">
    <property type="entry name" value="FBOX"/>
    <property type="match status" value="1"/>
</dbReference>
<evidence type="ECO:0000259" key="1">
    <source>
        <dbReference type="PROSITE" id="PS50181"/>
    </source>
</evidence>
<dbReference type="Pfam" id="PF00646">
    <property type="entry name" value="F-box"/>
    <property type="match status" value="1"/>
</dbReference>
<evidence type="ECO:0000313" key="2">
    <source>
        <dbReference type="Proteomes" id="UP000813463"/>
    </source>
</evidence>
<dbReference type="PANTHER" id="PTHR31672:SF13">
    <property type="entry name" value="F-BOX PROTEIN CPR30-LIKE"/>
    <property type="match status" value="1"/>
</dbReference>
<dbReference type="Proteomes" id="UP000813463">
    <property type="component" value="Chromosome 4"/>
</dbReference>
<feature type="domain" description="F-box" evidence="1">
    <location>
        <begin position="11"/>
        <end position="58"/>
    </location>
</feature>
<protein>
    <submittedName>
        <fullName evidence="3">F-box/kelch-repeat protein At3g23880-like</fullName>
    </submittedName>
</protein>
<dbReference type="InterPro" id="IPR050796">
    <property type="entry name" value="SCF_F-box_component"/>
</dbReference>
<organism evidence="2 3">
    <name type="scientific">Spinacia oleracea</name>
    <name type="common">Spinach</name>
    <dbReference type="NCBI Taxonomy" id="3562"/>
    <lineage>
        <taxon>Eukaryota</taxon>
        <taxon>Viridiplantae</taxon>
        <taxon>Streptophyta</taxon>
        <taxon>Embryophyta</taxon>
        <taxon>Tracheophyta</taxon>
        <taxon>Spermatophyta</taxon>
        <taxon>Magnoliopsida</taxon>
        <taxon>eudicotyledons</taxon>
        <taxon>Gunneridae</taxon>
        <taxon>Pentapetalae</taxon>
        <taxon>Caryophyllales</taxon>
        <taxon>Chenopodiaceae</taxon>
        <taxon>Chenopodioideae</taxon>
        <taxon>Anserineae</taxon>
        <taxon>Spinacia</taxon>
    </lineage>
</organism>
<reference evidence="3" key="2">
    <citation type="submission" date="2025-08" db="UniProtKB">
        <authorList>
            <consortium name="RefSeq"/>
        </authorList>
    </citation>
    <scope>IDENTIFICATION</scope>
    <source>
        <tissue evidence="3">Leaf</tissue>
    </source>
</reference>
<dbReference type="CDD" id="cd22157">
    <property type="entry name" value="F-box_AtFBW1-like"/>
    <property type="match status" value="1"/>
</dbReference>
<dbReference type="PANTHER" id="PTHR31672">
    <property type="entry name" value="BNACNNG10540D PROTEIN"/>
    <property type="match status" value="1"/>
</dbReference>
<dbReference type="GeneID" id="130459403"/>
<evidence type="ECO:0000313" key="3">
    <source>
        <dbReference type="RefSeq" id="XP_056682739.1"/>
    </source>
</evidence>
<accession>A0ABM3QHA3</accession>
<sequence length="313" mass="36506">MANLNKLETSDDHLKYLPPDLCQEILARLSVKTLLRFRCVCKYWCSIIDSSVFTYMHLNLYQNNPRKNNNLVLCVESHNAKQSICVRFHRINTFHRIGEKIEIHLPKRRRCLIVGICKGLLLTTFDGNRLWNIRKSLLLPCCPIRDTYVNDVAIYVNYVVGFAPSTNDYKVVAFTYNSMAVYSLRDHCWKVKNNTEFMNPKWHVPKPLLRFHDVVFVGKAAYWFEFGPRYYYKGSYTHQQNRIVSFDFDVEEINLLKLPDHVVWNGIIGMCLCSIEDSLALFLLCLTKGFVYGYSKKIVEAVTRRGGYGCLRA</sequence>
<dbReference type="SUPFAM" id="SSF81383">
    <property type="entry name" value="F-box domain"/>
    <property type="match status" value="1"/>
</dbReference>
<dbReference type="RefSeq" id="XP_056682739.1">
    <property type="nucleotide sequence ID" value="XM_056826761.1"/>
</dbReference>
<reference evidence="2" key="1">
    <citation type="journal article" date="2021" name="Nat. Commun.">
        <title>Genomic analyses provide insights into spinach domestication and the genetic basis of agronomic traits.</title>
        <authorList>
            <person name="Cai X."/>
            <person name="Sun X."/>
            <person name="Xu C."/>
            <person name="Sun H."/>
            <person name="Wang X."/>
            <person name="Ge C."/>
            <person name="Zhang Z."/>
            <person name="Wang Q."/>
            <person name="Fei Z."/>
            <person name="Jiao C."/>
            <person name="Wang Q."/>
        </authorList>
    </citation>
    <scope>NUCLEOTIDE SEQUENCE [LARGE SCALE GENOMIC DNA]</scope>
    <source>
        <strain evidence="2">cv. Varoflay</strain>
    </source>
</reference>
<name>A0ABM3QHA3_SPIOL</name>
<gene>
    <name evidence="3" type="primary">LOC130459403</name>
</gene>
<dbReference type="Gene3D" id="1.20.1280.50">
    <property type="match status" value="1"/>
</dbReference>
<proteinExistence type="predicted"/>